<dbReference type="EMBL" id="JAPCID010000010">
    <property type="protein sequence ID" value="MDA0137668.1"/>
    <property type="molecule type" value="Genomic_DNA"/>
</dbReference>
<dbReference type="EC" id="3.4.21.89" evidence="4 6"/>
<evidence type="ECO:0000256" key="1">
    <source>
        <dbReference type="ARBA" id="ARBA00000677"/>
    </source>
</evidence>
<dbReference type="Proteomes" id="UP001147700">
    <property type="component" value="Unassembled WGS sequence"/>
</dbReference>
<evidence type="ECO:0000256" key="5">
    <source>
        <dbReference type="ARBA" id="ARBA00022801"/>
    </source>
</evidence>
<dbReference type="PROSITE" id="PS00761">
    <property type="entry name" value="SPASE_I_3"/>
    <property type="match status" value="1"/>
</dbReference>
<dbReference type="GO" id="GO:0009003">
    <property type="term" value="F:signal peptidase activity"/>
    <property type="evidence" value="ECO:0007669"/>
    <property type="project" value="UniProtKB-EC"/>
</dbReference>
<protein>
    <recommendedName>
        <fullName evidence="4 6">Signal peptidase I</fullName>
        <ecNumber evidence="4 6">3.4.21.89</ecNumber>
    </recommendedName>
</protein>
<evidence type="ECO:0000256" key="6">
    <source>
        <dbReference type="RuleBase" id="RU362042"/>
    </source>
</evidence>
<keyword evidence="5 6" id="KW-0378">Hydrolase</keyword>
<gene>
    <name evidence="8" type="primary">lepB</name>
    <name evidence="8" type="ORF">OJ962_09180</name>
</gene>
<reference evidence="8" key="1">
    <citation type="submission" date="2022-10" db="EMBL/GenBank/DDBJ databases">
        <title>The WGS of Solirubrobacter sp. CPCC 204708.</title>
        <authorList>
            <person name="Jiang Z."/>
        </authorList>
    </citation>
    <scope>NUCLEOTIDE SEQUENCE</scope>
    <source>
        <strain evidence="8">CPCC 204708</strain>
    </source>
</reference>
<dbReference type="Gene3D" id="2.10.109.10">
    <property type="entry name" value="Umud Fragment, subunit A"/>
    <property type="match status" value="1"/>
</dbReference>
<dbReference type="NCBIfam" id="TIGR02227">
    <property type="entry name" value="sigpep_I_bact"/>
    <property type="match status" value="1"/>
</dbReference>
<keyword evidence="9" id="KW-1185">Reference proteome</keyword>
<dbReference type="CDD" id="cd06530">
    <property type="entry name" value="S26_SPase_I"/>
    <property type="match status" value="1"/>
</dbReference>
<evidence type="ECO:0000313" key="9">
    <source>
        <dbReference type="Proteomes" id="UP001147700"/>
    </source>
</evidence>
<comment type="similarity">
    <text evidence="3 6">Belongs to the peptidase S26 family.</text>
</comment>
<comment type="subcellular location">
    <subcellularLocation>
        <location evidence="2">Cell membrane</location>
        <topology evidence="2">Single-pass type II membrane protein</topology>
    </subcellularLocation>
    <subcellularLocation>
        <location evidence="6">Membrane</location>
        <topology evidence="6">Single-pass type II membrane protein</topology>
    </subcellularLocation>
</comment>
<dbReference type="PANTHER" id="PTHR43390">
    <property type="entry name" value="SIGNAL PEPTIDASE I"/>
    <property type="match status" value="1"/>
</dbReference>
<accession>A0ABT4RGQ9</accession>
<feature type="domain" description="Peptidase S26" evidence="7">
    <location>
        <begin position="17"/>
        <end position="175"/>
    </location>
</feature>
<dbReference type="InterPro" id="IPR000223">
    <property type="entry name" value="Pept_S26A_signal_pept_1"/>
</dbReference>
<organism evidence="8 9">
    <name type="scientific">Solirubrobacter deserti</name>
    <dbReference type="NCBI Taxonomy" id="2282478"/>
    <lineage>
        <taxon>Bacteria</taxon>
        <taxon>Bacillati</taxon>
        <taxon>Actinomycetota</taxon>
        <taxon>Thermoleophilia</taxon>
        <taxon>Solirubrobacterales</taxon>
        <taxon>Solirubrobacteraceae</taxon>
        <taxon>Solirubrobacter</taxon>
    </lineage>
</organism>
<dbReference type="RefSeq" id="WP_202957216.1">
    <property type="nucleotide sequence ID" value="NZ_JAPCID010000010.1"/>
</dbReference>
<sequence length="192" mass="21308">MLEFAVAIALALPSAQTPDRELVPVPAENMVPRLNINQRLEFDLAAYRERPPRVGDIVLLHPPTGAREERCGQPRNRAPEQLCAKPRGGADTERRFIMRVVATAGDRVTFRRGLVVRNGKLERRKVRRCTAGCPSRGIVTVPAGHVYVAGDNRPNSDDSRFWGALPVDQLLGRYVRTCKEFAEDPSPTCTSP</sequence>
<evidence type="ECO:0000259" key="7">
    <source>
        <dbReference type="Pfam" id="PF10502"/>
    </source>
</evidence>
<evidence type="ECO:0000256" key="3">
    <source>
        <dbReference type="ARBA" id="ARBA00009370"/>
    </source>
</evidence>
<dbReference type="Pfam" id="PF10502">
    <property type="entry name" value="Peptidase_S26"/>
    <property type="match status" value="1"/>
</dbReference>
<dbReference type="InterPro" id="IPR036286">
    <property type="entry name" value="LexA/Signal_pep-like_sf"/>
</dbReference>
<comment type="catalytic activity">
    <reaction evidence="1 6">
        <text>Cleavage of hydrophobic, N-terminal signal or leader sequences from secreted and periplasmic proteins.</text>
        <dbReference type="EC" id="3.4.21.89"/>
    </reaction>
</comment>
<name>A0ABT4RGQ9_9ACTN</name>
<evidence type="ECO:0000256" key="2">
    <source>
        <dbReference type="ARBA" id="ARBA00004401"/>
    </source>
</evidence>
<comment type="caution">
    <text evidence="8">The sequence shown here is derived from an EMBL/GenBank/DDBJ whole genome shotgun (WGS) entry which is preliminary data.</text>
</comment>
<proteinExistence type="inferred from homology"/>
<dbReference type="SUPFAM" id="SSF51306">
    <property type="entry name" value="LexA/Signal peptidase"/>
    <property type="match status" value="1"/>
</dbReference>
<dbReference type="PRINTS" id="PR00727">
    <property type="entry name" value="LEADERPTASE"/>
</dbReference>
<keyword evidence="6" id="KW-0645">Protease</keyword>
<dbReference type="InterPro" id="IPR019758">
    <property type="entry name" value="Pept_S26A_signal_pept_1_CS"/>
</dbReference>
<dbReference type="PANTHER" id="PTHR43390:SF1">
    <property type="entry name" value="CHLOROPLAST PROCESSING PEPTIDASE"/>
    <property type="match status" value="1"/>
</dbReference>
<dbReference type="InterPro" id="IPR019533">
    <property type="entry name" value="Peptidase_S26"/>
</dbReference>
<evidence type="ECO:0000313" key="8">
    <source>
        <dbReference type="EMBL" id="MDA0137668.1"/>
    </source>
</evidence>
<evidence type="ECO:0000256" key="4">
    <source>
        <dbReference type="ARBA" id="ARBA00013208"/>
    </source>
</evidence>